<gene>
    <name evidence="3" type="ORF">PoB_006141300</name>
</gene>
<name>A0AAV4CST5_9GAST</name>
<dbReference type="InterPro" id="IPR042099">
    <property type="entry name" value="ANL_N_sf"/>
</dbReference>
<comment type="caution">
    <text evidence="3">The sequence shown here is derived from an EMBL/GenBank/DDBJ whole genome shotgun (WGS) entry which is preliminary data.</text>
</comment>
<feature type="compositionally biased region" description="Polar residues" evidence="1">
    <location>
        <begin position="570"/>
        <end position="582"/>
    </location>
</feature>
<protein>
    <submittedName>
        <fullName evidence="3">Acyl-CoA synthetase family member 2, mitochondrial</fullName>
    </submittedName>
</protein>
<dbReference type="InterPro" id="IPR045851">
    <property type="entry name" value="AMP-bd_C_sf"/>
</dbReference>
<dbReference type="Proteomes" id="UP000735302">
    <property type="component" value="Unassembled WGS sequence"/>
</dbReference>
<reference evidence="3 4" key="1">
    <citation type="journal article" date="2021" name="Elife">
        <title>Chloroplast acquisition without the gene transfer in kleptoplastic sea slugs, Plakobranchus ocellatus.</title>
        <authorList>
            <person name="Maeda T."/>
            <person name="Takahashi S."/>
            <person name="Yoshida T."/>
            <person name="Shimamura S."/>
            <person name="Takaki Y."/>
            <person name="Nagai Y."/>
            <person name="Toyoda A."/>
            <person name="Suzuki Y."/>
            <person name="Arimoto A."/>
            <person name="Ishii H."/>
            <person name="Satoh N."/>
            <person name="Nishiyama T."/>
            <person name="Hasebe M."/>
            <person name="Maruyama T."/>
            <person name="Minagawa J."/>
            <person name="Obokata J."/>
            <person name="Shigenobu S."/>
        </authorList>
    </citation>
    <scope>NUCLEOTIDE SEQUENCE [LARGE SCALE GENOMIC DNA]</scope>
</reference>
<feature type="region of interest" description="Disordered" evidence="1">
    <location>
        <begin position="545"/>
        <end position="582"/>
    </location>
</feature>
<sequence>MKNKMNRKLVTVPGGTITELVEHWGSVPENDISAFVSVDSAGRKRQITRAEVLQFSKRFAAKLRMFGIKKGHIVCNTLPNSIERVVCEFGIMFSGAASMNGQVFRSDGEDLVESLRAAQCVAIITDPSVPKGARDVLLEVLPLGCEDSVQSEILPHLQRLILCQRNDASPDTDFLTSLQDCSLPQYAENISPADLATVMTTSGSTGYSKLVKLSHSNICHFAIQVKGIEALQSGAHFINCAPMGWAGGYPQWYLSCGVTRYFVDLHDGFVENLPLVIWRTIVQEKIEYGFLSPMYVNTILSNEPLWKDAPWKPRTLCLAGQPVKQSQLAIIGRLCETVDINYGATECNLITTHRIQDPSEFSDSCAGYPGYGVHIKVVDQYRNEVPHGEVGEVLLWSPALCSGYLSNESATRKAFTQEGWFCTDDSGYFGPDGKLYLQGRQSDGIHRGAYILYPSWLETKLRAVPGVKDIMIVPVPDPVLHNEICACVVVDGLKGVVAGQNVDTDSRSCSSSAGDESPGNVDDVDNIQIVHKSGVLHSFLENQHGQKSTGFDRSEKQSVQPNKTFDDIRTQGQSKPLSSSYNVTSVKPIPDVIFHNSEHDQEPRLEMLEKEMRNYASALQILHKSDAMRMVPKYYVFMDKYPLTDTGKTSRKETKTLAASALHLL</sequence>
<dbReference type="PANTHER" id="PTHR24096">
    <property type="entry name" value="LONG-CHAIN-FATTY-ACID--COA LIGASE"/>
    <property type="match status" value="1"/>
</dbReference>
<keyword evidence="4" id="KW-1185">Reference proteome</keyword>
<evidence type="ECO:0000313" key="3">
    <source>
        <dbReference type="EMBL" id="GFO34908.1"/>
    </source>
</evidence>
<dbReference type="GO" id="GO:0016405">
    <property type="term" value="F:CoA-ligase activity"/>
    <property type="evidence" value="ECO:0007669"/>
    <property type="project" value="TreeGrafter"/>
</dbReference>
<dbReference type="InterPro" id="IPR000873">
    <property type="entry name" value="AMP-dep_synth/lig_dom"/>
</dbReference>
<feature type="compositionally biased region" description="Polar residues" evidence="1">
    <location>
        <begin position="503"/>
        <end position="514"/>
    </location>
</feature>
<dbReference type="InterPro" id="IPR020845">
    <property type="entry name" value="AMP-binding_CS"/>
</dbReference>
<dbReference type="Pfam" id="PF00501">
    <property type="entry name" value="AMP-binding"/>
    <property type="match status" value="1"/>
</dbReference>
<organism evidence="3 4">
    <name type="scientific">Plakobranchus ocellatus</name>
    <dbReference type="NCBI Taxonomy" id="259542"/>
    <lineage>
        <taxon>Eukaryota</taxon>
        <taxon>Metazoa</taxon>
        <taxon>Spiralia</taxon>
        <taxon>Lophotrochozoa</taxon>
        <taxon>Mollusca</taxon>
        <taxon>Gastropoda</taxon>
        <taxon>Heterobranchia</taxon>
        <taxon>Euthyneura</taxon>
        <taxon>Panpulmonata</taxon>
        <taxon>Sacoglossa</taxon>
        <taxon>Placobranchoidea</taxon>
        <taxon>Plakobranchidae</taxon>
        <taxon>Plakobranchus</taxon>
    </lineage>
</organism>
<accession>A0AAV4CST5</accession>
<dbReference type="SUPFAM" id="SSF56801">
    <property type="entry name" value="Acetyl-CoA synthetase-like"/>
    <property type="match status" value="1"/>
</dbReference>
<evidence type="ECO:0000259" key="2">
    <source>
        <dbReference type="Pfam" id="PF00501"/>
    </source>
</evidence>
<dbReference type="AlphaFoldDB" id="A0AAV4CST5"/>
<dbReference type="PROSITE" id="PS00455">
    <property type="entry name" value="AMP_BINDING"/>
    <property type="match status" value="1"/>
</dbReference>
<dbReference type="Gene3D" id="3.40.50.12780">
    <property type="entry name" value="N-terminal domain of ligase-like"/>
    <property type="match status" value="1"/>
</dbReference>
<dbReference type="Gene3D" id="3.30.300.30">
    <property type="match status" value="1"/>
</dbReference>
<evidence type="ECO:0000313" key="4">
    <source>
        <dbReference type="Proteomes" id="UP000735302"/>
    </source>
</evidence>
<proteinExistence type="predicted"/>
<feature type="domain" description="AMP-dependent synthetase/ligase" evidence="2">
    <location>
        <begin position="32"/>
        <end position="405"/>
    </location>
</feature>
<feature type="region of interest" description="Disordered" evidence="1">
    <location>
        <begin position="503"/>
        <end position="523"/>
    </location>
</feature>
<evidence type="ECO:0000256" key="1">
    <source>
        <dbReference type="SAM" id="MobiDB-lite"/>
    </source>
</evidence>
<dbReference type="EMBL" id="BLXT01006948">
    <property type="protein sequence ID" value="GFO34908.1"/>
    <property type="molecule type" value="Genomic_DNA"/>
</dbReference>